<dbReference type="RefSeq" id="WP_133396275.1">
    <property type="nucleotide sequence ID" value="NZ_SNAA01000005.1"/>
</dbReference>
<evidence type="ECO:0000259" key="3">
    <source>
        <dbReference type="SMART" id="SM00903"/>
    </source>
</evidence>
<gene>
    <name evidence="4" type="ORF">E2L08_06590</name>
</gene>
<name>A0A4R6ABJ4_9RHOB</name>
<accession>A0A4R6ABJ4</accession>
<dbReference type="Pfam" id="PF01613">
    <property type="entry name" value="Flavin_Reduct"/>
    <property type="match status" value="1"/>
</dbReference>
<organism evidence="4 5">
    <name type="scientific">Palleronia sediminis</name>
    <dbReference type="NCBI Taxonomy" id="2547833"/>
    <lineage>
        <taxon>Bacteria</taxon>
        <taxon>Pseudomonadati</taxon>
        <taxon>Pseudomonadota</taxon>
        <taxon>Alphaproteobacteria</taxon>
        <taxon>Rhodobacterales</taxon>
        <taxon>Roseobacteraceae</taxon>
        <taxon>Palleronia</taxon>
    </lineage>
</organism>
<dbReference type="InterPro" id="IPR002563">
    <property type="entry name" value="Flavin_Rdtase-like_dom"/>
</dbReference>
<dbReference type="InterPro" id="IPR050268">
    <property type="entry name" value="NADH-dep_flavin_reductase"/>
</dbReference>
<keyword evidence="2" id="KW-0560">Oxidoreductase</keyword>
<dbReference type="InterPro" id="IPR012349">
    <property type="entry name" value="Split_barrel_FMN-bd"/>
</dbReference>
<dbReference type="PANTHER" id="PTHR30466">
    <property type="entry name" value="FLAVIN REDUCTASE"/>
    <property type="match status" value="1"/>
</dbReference>
<dbReference type="Proteomes" id="UP000295701">
    <property type="component" value="Unassembled WGS sequence"/>
</dbReference>
<keyword evidence="5" id="KW-1185">Reference proteome</keyword>
<dbReference type="GO" id="GO:0042602">
    <property type="term" value="F:riboflavin reductase (NADPH) activity"/>
    <property type="evidence" value="ECO:0007669"/>
    <property type="project" value="TreeGrafter"/>
</dbReference>
<reference evidence="4 5" key="1">
    <citation type="submission" date="2019-03" db="EMBL/GenBank/DDBJ databases">
        <title>Primorskyibacter sp. SS33 isolated from sediments.</title>
        <authorList>
            <person name="Xunke S."/>
        </authorList>
    </citation>
    <scope>NUCLEOTIDE SEQUENCE [LARGE SCALE GENOMIC DNA]</scope>
    <source>
        <strain evidence="4 5">SS33</strain>
    </source>
</reference>
<comment type="similarity">
    <text evidence="1">Belongs to the non-flavoprotein flavin reductase family.</text>
</comment>
<dbReference type="AlphaFoldDB" id="A0A4R6ABJ4"/>
<evidence type="ECO:0000313" key="4">
    <source>
        <dbReference type="EMBL" id="TDL81331.1"/>
    </source>
</evidence>
<sequence>MSNMSPFTPRELRDALGRFATGVTVITTRAETGPLGITANSFASVSLDPPLVLWMPAKSSGRYAPFTRAQRFAIHVMAADQHEISDGFVREGNIFDRLDVTWAEDGTPLLRDCLARFHCERWAVHDAGDHAIVLGRVMDAVHRDGDPLVFSSGRYGSFSGD</sequence>
<comment type="caution">
    <text evidence="4">The sequence shown here is derived from an EMBL/GenBank/DDBJ whole genome shotgun (WGS) entry which is preliminary data.</text>
</comment>
<evidence type="ECO:0000256" key="1">
    <source>
        <dbReference type="ARBA" id="ARBA00008898"/>
    </source>
</evidence>
<dbReference type="EMBL" id="SNAA01000005">
    <property type="protein sequence ID" value="TDL81331.1"/>
    <property type="molecule type" value="Genomic_DNA"/>
</dbReference>
<dbReference type="GO" id="GO:0010181">
    <property type="term" value="F:FMN binding"/>
    <property type="evidence" value="ECO:0007669"/>
    <property type="project" value="InterPro"/>
</dbReference>
<dbReference type="SMART" id="SM00903">
    <property type="entry name" value="Flavin_Reduct"/>
    <property type="match status" value="1"/>
</dbReference>
<feature type="domain" description="Flavin reductase like" evidence="3">
    <location>
        <begin position="16"/>
        <end position="157"/>
    </location>
</feature>
<protein>
    <submittedName>
        <fullName evidence="4">Flavin reductase</fullName>
    </submittedName>
</protein>
<evidence type="ECO:0000256" key="2">
    <source>
        <dbReference type="ARBA" id="ARBA00023002"/>
    </source>
</evidence>
<dbReference type="OrthoDB" id="9792858at2"/>
<dbReference type="PANTHER" id="PTHR30466:SF11">
    <property type="entry name" value="FLAVIN-DEPENDENT MONOOXYGENASE, REDUCTASE SUBUNIT HSAB"/>
    <property type="match status" value="1"/>
</dbReference>
<proteinExistence type="inferred from homology"/>
<dbReference type="SUPFAM" id="SSF50475">
    <property type="entry name" value="FMN-binding split barrel"/>
    <property type="match status" value="1"/>
</dbReference>
<evidence type="ECO:0000313" key="5">
    <source>
        <dbReference type="Proteomes" id="UP000295701"/>
    </source>
</evidence>
<dbReference type="Gene3D" id="2.30.110.10">
    <property type="entry name" value="Electron Transport, Fmn-binding Protein, Chain A"/>
    <property type="match status" value="1"/>
</dbReference>